<feature type="transmembrane region" description="Helical" evidence="1">
    <location>
        <begin position="80"/>
        <end position="97"/>
    </location>
</feature>
<keyword evidence="1" id="KW-0812">Transmembrane</keyword>
<evidence type="ECO:0000313" key="3">
    <source>
        <dbReference type="Proteomes" id="UP001596113"/>
    </source>
</evidence>
<evidence type="ECO:0000313" key="2">
    <source>
        <dbReference type="EMBL" id="MFC5405721.1"/>
    </source>
</evidence>
<reference evidence="3" key="1">
    <citation type="journal article" date="2019" name="Int. J. Syst. Evol. Microbiol.">
        <title>The Global Catalogue of Microorganisms (GCM) 10K type strain sequencing project: providing services to taxonomists for standard genome sequencing and annotation.</title>
        <authorList>
            <consortium name="The Broad Institute Genomics Platform"/>
            <consortium name="The Broad Institute Genome Sequencing Center for Infectious Disease"/>
            <person name="Wu L."/>
            <person name="Ma J."/>
        </authorList>
    </citation>
    <scope>NUCLEOTIDE SEQUENCE [LARGE SCALE GENOMIC DNA]</scope>
    <source>
        <strain evidence="3">CGMCC 1.18575</strain>
    </source>
</reference>
<accession>A0ABW0HZZ4</accession>
<keyword evidence="3" id="KW-1185">Reference proteome</keyword>
<evidence type="ECO:0000256" key="1">
    <source>
        <dbReference type="SAM" id="Phobius"/>
    </source>
</evidence>
<dbReference type="EMBL" id="JBHSMI010000030">
    <property type="protein sequence ID" value="MFC5405721.1"/>
    <property type="molecule type" value="Genomic_DNA"/>
</dbReference>
<gene>
    <name evidence="2" type="ORF">ACFPOF_23500</name>
</gene>
<feature type="transmembrane region" description="Helical" evidence="1">
    <location>
        <begin position="9"/>
        <end position="31"/>
    </location>
</feature>
<organism evidence="2 3">
    <name type="scientific">Cohnella soli</name>
    <dbReference type="NCBI Taxonomy" id="425005"/>
    <lineage>
        <taxon>Bacteria</taxon>
        <taxon>Bacillati</taxon>
        <taxon>Bacillota</taxon>
        <taxon>Bacilli</taxon>
        <taxon>Bacillales</taxon>
        <taxon>Paenibacillaceae</taxon>
        <taxon>Cohnella</taxon>
    </lineage>
</organism>
<keyword evidence="1" id="KW-0472">Membrane</keyword>
<proteinExistence type="predicted"/>
<sequence>MKWGMRVQIWLKVIWSFASLFSLFSLLWFILGATANFQRSLDLVSSVTLVFVGIPTFVITVLSIRLLFKGWIPTGGGMNVGLYSGILILFALSAVLIKSVHTEGWLSEKVTSDSIKYTLDNKYEYRIELINLFQKNSWARLLVKSVTTKEVKTIPVDIPTDRIAGIGTKKVNNWVWLEASEVLNHYTLFTTKELGIPEMKFDIDIASGTSQRLE</sequence>
<dbReference type="Proteomes" id="UP001596113">
    <property type="component" value="Unassembled WGS sequence"/>
</dbReference>
<protein>
    <submittedName>
        <fullName evidence="2">Uncharacterized protein</fullName>
    </submittedName>
</protein>
<dbReference type="RefSeq" id="WP_378137257.1">
    <property type="nucleotide sequence ID" value="NZ_JBHSMI010000030.1"/>
</dbReference>
<comment type="caution">
    <text evidence="2">The sequence shown here is derived from an EMBL/GenBank/DDBJ whole genome shotgun (WGS) entry which is preliminary data.</text>
</comment>
<feature type="transmembrane region" description="Helical" evidence="1">
    <location>
        <begin position="43"/>
        <end position="68"/>
    </location>
</feature>
<name>A0ABW0HZZ4_9BACL</name>
<keyword evidence="1" id="KW-1133">Transmembrane helix</keyword>